<proteinExistence type="predicted"/>
<feature type="modified residue" description="4-aspartylphosphate" evidence="2">
    <location>
        <position position="64"/>
    </location>
</feature>
<dbReference type="SUPFAM" id="SSF52172">
    <property type="entry name" value="CheY-like"/>
    <property type="match status" value="1"/>
</dbReference>
<dbReference type="GO" id="GO:0000160">
    <property type="term" value="P:phosphorelay signal transduction system"/>
    <property type="evidence" value="ECO:0007669"/>
    <property type="project" value="InterPro"/>
</dbReference>
<comment type="caution">
    <text evidence="4">The sequence shown here is derived from an EMBL/GenBank/DDBJ whole genome shotgun (WGS) entry which is preliminary data.</text>
</comment>
<reference evidence="4 5" key="1">
    <citation type="journal article" date="2021" name="Microorganisms">
        <title>Acidisoma silvae sp. nov. and Acidisomacellulosilytica sp. nov., Two Acidophilic Bacteria Isolated from Decaying Wood, Hydrolyzing Cellulose and Producing Poly-3-hydroxybutyrate.</title>
        <authorList>
            <person name="Mieszkin S."/>
            <person name="Pouder E."/>
            <person name="Uroz S."/>
            <person name="Simon-Colin C."/>
            <person name="Alain K."/>
        </authorList>
    </citation>
    <scope>NUCLEOTIDE SEQUENCE [LARGE SCALE GENOMIC DNA]</scope>
    <source>
        <strain evidence="4 5">HW T5.17</strain>
    </source>
</reference>
<dbReference type="EMBL" id="JAESVA010000003">
    <property type="protein sequence ID" value="MCB8880693.1"/>
    <property type="molecule type" value="Genomic_DNA"/>
</dbReference>
<evidence type="ECO:0000259" key="3">
    <source>
        <dbReference type="PROSITE" id="PS50110"/>
    </source>
</evidence>
<dbReference type="Proteomes" id="UP000721844">
    <property type="component" value="Unassembled WGS sequence"/>
</dbReference>
<dbReference type="PANTHER" id="PTHR44591:SF18">
    <property type="entry name" value="REGULATORY PROTEIN"/>
    <property type="match status" value="1"/>
</dbReference>
<sequence length="133" mass="14749">MPAAELMPETKPQTVLVVEDEVLVRMVISDYLRECGYRVIEAGNAEEALVILQSSEKVDVVFSDVQMTGPMDGFGLAQWVRRNQPWLKMLLTSGNARAAHTAGELCEEGPLEAKPYHPQAILTRIQRLLAENG</sequence>
<dbReference type="AlphaFoldDB" id="A0A963Z0Q9"/>
<evidence type="ECO:0000256" key="2">
    <source>
        <dbReference type="PROSITE-ProRule" id="PRU00169"/>
    </source>
</evidence>
<dbReference type="RefSeq" id="WP_227307354.1">
    <property type="nucleotide sequence ID" value="NZ_JAESVA010000003.1"/>
</dbReference>
<name>A0A963Z0Q9_9PROT</name>
<keyword evidence="1 2" id="KW-0597">Phosphoprotein</keyword>
<dbReference type="PROSITE" id="PS50110">
    <property type="entry name" value="RESPONSE_REGULATORY"/>
    <property type="match status" value="1"/>
</dbReference>
<evidence type="ECO:0000256" key="1">
    <source>
        <dbReference type="ARBA" id="ARBA00022553"/>
    </source>
</evidence>
<dbReference type="Pfam" id="PF00072">
    <property type="entry name" value="Response_reg"/>
    <property type="match status" value="1"/>
</dbReference>
<protein>
    <submittedName>
        <fullName evidence="4">Response regulator</fullName>
    </submittedName>
</protein>
<organism evidence="4 5">
    <name type="scientific">Acidisoma cellulosilyticum</name>
    <dbReference type="NCBI Taxonomy" id="2802395"/>
    <lineage>
        <taxon>Bacteria</taxon>
        <taxon>Pseudomonadati</taxon>
        <taxon>Pseudomonadota</taxon>
        <taxon>Alphaproteobacteria</taxon>
        <taxon>Acetobacterales</taxon>
        <taxon>Acidocellaceae</taxon>
        <taxon>Acidisoma</taxon>
    </lineage>
</organism>
<feature type="domain" description="Response regulatory" evidence="3">
    <location>
        <begin position="14"/>
        <end position="129"/>
    </location>
</feature>
<dbReference type="InterPro" id="IPR050595">
    <property type="entry name" value="Bact_response_regulator"/>
</dbReference>
<evidence type="ECO:0000313" key="4">
    <source>
        <dbReference type="EMBL" id="MCB8880693.1"/>
    </source>
</evidence>
<dbReference type="PANTHER" id="PTHR44591">
    <property type="entry name" value="STRESS RESPONSE REGULATOR PROTEIN 1"/>
    <property type="match status" value="1"/>
</dbReference>
<evidence type="ECO:0000313" key="5">
    <source>
        <dbReference type="Proteomes" id="UP000721844"/>
    </source>
</evidence>
<gene>
    <name evidence="4" type="ORF">ACELLULO517_10660</name>
</gene>
<accession>A0A963Z0Q9</accession>
<dbReference type="Gene3D" id="3.40.50.2300">
    <property type="match status" value="1"/>
</dbReference>
<keyword evidence="5" id="KW-1185">Reference proteome</keyword>
<dbReference type="InterPro" id="IPR011006">
    <property type="entry name" value="CheY-like_superfamily"/>
</dbReference>
<dbReference type="InterPro" id="IPR001789">
    <property type="entry name" value="Sig_transdc_resp-reg_receiver"/>
</dbReference>
<dbReference type="SMART" id="SM00448">
    <property type="entry name" value="REC"/>
    <property type="match status" value="1"/>
</dbReference>